<dbReference type="Gene3D" id="1.20.120.530">
    <property type="entry name" value="GntR ligand-binding domain-like"/>
    <property type="match status" value="1"/>
</dbReference>
<reference evidence="5 6" key="1">
    <citation type="journal article" date="2019" name="Int. J. Syst. Evol. Microbiol.">
        <title>The Global Catalogue of Microorganisms (GCM) 10K type strain sequencing project: providing services to taxonomists for standard genome sequencing and annotation.</title>
        <authorList>
            <consortium name="The Broad Institute Genomics Platform"/>
            <consortium name="The Broad Institute Genome Sequencing Center for Infectious Disease"/>
            <person name="Wu L."/>
            <person name="Ma J."/>
        </authorList>
    </citation>
    <scope>NUCLEOTIDE SEQUENCE [LARGE SCALE GENOMIC DNA]</scope>
    <source>
        <strain evidence="5 6">JCM 12389</strain>
    </source>
</reference>
<evidence type="ECO:0000313" key="6">
    <source>
        <dbReference type="Proteomes" id="UP001500880"/>
    </source>
</evidence>
<proteinExistence type="predicted"/>
<evidence type="ECO:0000313" key="5">
    <source>
        <dbReference type="EMBL" id="GAA0500750.1"/>
    </source>
</evidence>
<dbReference type="InterPro" id="IPR028374">
    <property type="entry name" value="FadR_C"/>
</dbReference>
<evidence type="ECO:0000256" key="1">
    <source>
        <dbReference type="ARBA" id="ARBA00023015"/>
    </source>
</evidence>
<keyword evidence="2" id="KW-0238">DNA-binding</keyword>
<sequence>MDKIATWPPCYVKDYWKEGNIKTIVDIVQQYEEVPDEFVLYFLELRNAITTKYIKEAVMNHYPKVVAILSEMDTLHDQAEDFALFDWHLQKRVAGLSHNPIYLLMLNSFDHVYVRMATKYFSLDFCRKASFNYYKDLMTAALNGDYQQAESAVSSMMEKSYTIWKNHISSDYKEGEDTIR</sequence>
<dbReference type="Pfam" id="PF07840">
    <property type="entry name" value="FadR_C"/>
    <property type="match status" value="1"/>
</dbReference>
<feature type="domain" description="FadR C-terminal" evidence="4">
    <location>
        <begin position="14"/>
        <end position="166"/>
    </location>
</feature>
<evidence type="ECO:0000256" key="2">
    <source>
        <dbReference type="ARBA" id="ARBA00023125"/>
    </source>
</evidence>
<comment type="caution">
    <text evidence="5">The sequence shown here is derived from an EMBL/GenBank/DDBJ whole genome shotgun (WGS) entry which is preliminary data.</text>
</comment>
<keyword evidence="1" id="KW-0805">Transcription regulation</keyword>
<organism evidence="5 6">
    <name type="scientific">Salinibacillus aidingensis</name>
    <dbReference type="NCBI Taxonomy" id="237684"/>
    <lineage>
        <taxon>Bacteria</taxon>
        <taxon>Bacillati</taxon>
        <taxon>Bacillota</taxon>
        <taxon>Bacilli</taxon>
        <taxon>Bacillales</taxon>
        <taxon>Bacillaceae</taxon>
        <taxon>Salinibacillus</taxon>
    </lineage>
</organism>
<dbReference type="Proteomes" id="UP001500880">
    <property type="component" value="Unassembled WGS sequence"/>
</dbReference>
<accession>A0ABN1BLW8</accession>
<keyword evidence="3" id="KW-0804">Transcription</keyword>
<dbReference type="EMBL" id="BAAADO010000007">
    <property type="protein sequence ID" value="GAA0500750.1"/>
    <property type="molecule type" value="Genomic_DNA"/>
</dbReference>
<gene>
    <name evidence="5" type="ORF">GCM10008986_30120</name>
</gene>
<evidence type="ECO:0000256" key="3">
    <source>
        <dbReference type="ARBA" id="ARBA00023163"/>
    </source>
</evidence>
<dbReference type="InterPro" id="IPR008920">
    <property type="entry name" value="TF_FadR/GntR_C"/>
</dbReference>
<name>A0ABN1BLW8_9BACI</name>
<keyword evidence="6" id="KW-1185">Reference proteome</keyword>
<evidence type="ECO:0000259" key="4">
    <source>
        <dbReference type="Pfam" id="PF07840"/>
    </source>
</evidence>
<protein>
    <recommendedName>
        <fullName evidence="4">FadR C-terminal domain-containing protein</fullName>
    </recommendedName>
</protein>
<dbReference type="SUPFAM" id="SSF48008">
    <property type="entry name" value="GntR ligand-binding domain-like"/>
    <property type="match status" value="1"/>
</dbReference>